<gene>
    <name evidence="1" type="ORF">Dsin_002492</name>
</gene>
<accession>A0AAE0B6A6</accession>
<evidence type="ECO:0000313" key="1">
    <source>
        <dbReference type="EMBL" id="KAK3230611.1"/>
    </source>
</evidence>
<keyword evidence="2" id="KW-1185">Reference proteome</keyword>
<dbReference type="SUPFAM" id="SSF56219">
    <property type="entry name" value="DNase I-like"/>
    <property type="match status" value="1"/>
</dbReference>
<dbReference type="AlphaFoldDB" id="A0AAE0B6A6"/>
<dbReference type="Proteomes" id="UP001281410">
    <property type="component" value="Unassembled WGS sequence"/>
</dbReference>
<dbReference type="Gene3D" id="3.60.10.10">
    <property type="entry name" value="Endonuclease/exonuclease/phosphatase"/>
    <property type="match status" value="1"/>
</dbReference>
<protein>
    <recommendedName>
        <fullName evidence="3">Endonuclease/exonuclease/phosphatase domain-containing protein</fullName>
    </recommendedName>
</protein>
<sequence>MDPEVMFLMEMKLGVQALERIRIKLGYLGKLVMESVGRSGGLCLFWSYRICADLISFSRFHIDVRITFNESKLWRLIGFYGSPDSTQRGHTWMLLRRLRSMSSLPWLRIGDFNEVLNSYEKHRETHRQWRLIEEFRETVDDCELMDMGFRGLGFTLSNRRDGSALVQERPILVEILTASDQYPVVGERLRWRFHFEACWANCEECHALVRSSWTHSVEGGVVRRVVAAISNCGQQLAGVAYSEDVDIVLNSLKPRLSPQSCIFLKCLLHQKKICEQSSIWHHLRHQDLRDYRPYSSNNIGLRSEIASQRQV</sequence>
<dbReference type="InterPro" id="IPR036691">
    <property type="entry name" value="Endo/exonu/phosph_ase_sf"/>
</dbReference>
<dbReference type="PANTHER" id="PTHR35218:SF9">
    <property type="entry name" value="ENDONUCLEASE_EXONUCLEASE_PHOSPHATASE DOMAIN-CONTAINING PROTEIN"/>
    <property type="match status" value="1"/>
</dbReference>
<dbReference type="EMBL" id="JANJYJ010000001">
    <property type="protein sequence ID" value="KAK3230611.1"/>
    <property type="molecule type" value="Genomic_DNA"/>
</dbReference>
<dbReference type="PANTHER" id="PTHR35218">
    <property type="entry name" value="RNASE H DOMAIN-CONTAINING PROTEIN"/>
    <property type="match status" value="1"/>
</dbReference>
<evidence type="ECO:0008006" key="3">
    <source>
        <dbReference type="Google" id="ProtNLM"/>
    </source>
</evidence>
<organism evidence="1 2">
    <name type="scientific">Dipteronia sinensis</name>
    <dbReference type="NCBI Taxonomy" id="43782"/>
    <lineage>
        <taxon>Eukaryota</taxon>
        <taxon>Viridiplantae</taxon>
        <taxon>Streptophyta</taxon>
        <taxon>Embryophyta</taxon>
        <taxon>Tracheophyta</taxon>
        <taxon>Spermatophyta</taxon>
        <taxon>Magnoliopsida</taxon>
        <taxon>eudicotyledons</taxon>
        <taxon>Gunneridae</taxon>
        <taxon>Pentapetalae</taxon>
        <taxon>rosids</taxon>
        <taxon>malvids</taxon>
        <taxon>Sapindales</taxon>
        <taxon>Sapindaceae</taxon>
        <taxon>Hippocastanoideae</taxon>
        <taxon>Acereae</taxon>
        <taxon>Dipteronia</taxon>
    </lineage>
</organism>
<evidence type="ECO:0000313" key="2">
    <source>
        <dbReference type="Proteomes" id="UP001281410"/>
    </source>
</evidence>
<reference evidence="1" key="1">
    <citation type="journal article" date="2023" name="Plant J.">
        <title>Genome sequences and population genomics provide insights into the demographic history, inbreeding, and mutation load of two 'living fossil' tree species of Dipteronia.</title>
        <authorList>
            <person name="Feng Y."/>
            <person name="Comes H.P."/>
            <person name="Chen J."/>
            <person name="Zhu S."/>
            <person name="Lu R."/>
            <person name="Zhang X."/>
            <person name="Li P."/>
            <person name="Qiu J."/>
            <person name="Olsen K.M."/>
            <person name="Qiu Y."/>
        </authorList>
    </citation>
    <scope>NUCLEOTIDE SEQUENCE</scope>
    <source>
        <strain evidence="1">NBL</strain>
    </source>
</reference>
<proteinExistence type="predicted"/>
<name>A0AAE0B6A6_9ROSI</name>
<comment type="caution">
    <text evidence="1">The sequence shown here is derived from an EMBL/GenBank/DDBJ whole genome shotgun (WGS) entry which is preliminary data.</text>
</comment>